<feature type="transmembrane region" description="Helical" evidence="1">
    <location>
        <begin position="240"/>
        <end position="262"/>
    </location>
</feature>
<dbReference type="Pfam" id="PF14897">
    <property type="entry name" value="EpsG"/>
    <property type="match status" value="1"/>
</dbReference>
<feature type="transmembrane region" description="Helical" evidence="1">
    <location>
        <begin position="144"/>
        <end position="161"/>
    </location>
</feature>
<protein>
    <submittedName>
        <fullName evidence="2">EpsG family protein</fullName>
    </submittedName>
</protein>
<proteinExistence type="predicted"/>
<keyword evidence="1" id="KW-0812">Transmembrane</keyword>
<feature type="transmembrane region" description="Helical" evidence="1">
    <location>
        <begin position="28"/>
        <end position="47"/>
    </location>
</feature>
<reference evidence="3" key="1">
    <citation type="submission" date="2016-10" db="EMBL/GenBank/DDBJ databases">
        <authorList>
            <person name="Varghese N."/>
            <person name="Submissions S."/>
        </authorList>
    </citation>
    <scope>NUCLEOTIDE SEQUENCE [LARGE SCALE GENOMIC DNA]</scope>
    <source>
        <strain evidence="3">DSM 17071</strain>
    </source>
</reference>
<keyword evidence="1" id="KW-1133">Transmembrane helix</keyword>
<evidence type="ECO:0000313" key="2">
    <source>
        <dbReference type="EMBL" id="SDH79826.1"/>
    </source>
</evidence>
<accession>A0A1G8FCH2</accession>
<dbReference type="EMBL" id="FNDW01000002">
    <property type="protein sequence ID" value="SDH79826.1"/>
    <property type="molecule type" value="Genomic_DNA"/>
</dbReference>
<evidence type="ECO:0000313" key="3">
    <source>
        <dbReference type="Proteomes" id="UP000198869"/>
    </source>
</evidence>
<dbReference type="OrthoDB" id="1261475at2"/>
<dbReference type="RefSeq" id="WP_089854891.1">
    <property type="nucleotide sequence ID" value="NZ_FNDW01000002.1"/>
</dbReference>
<dbReference type="InterPro" id="IPR049458">
    <property type="entry name" value="EpsG-like"/>
</dbReference>
<keyword evidence="1" id="KW-0472">Membrane</keyword>
<feature type="transmembrane region" description="Helical" evidence="1">
    <location>
        <begin position="297"/>
        <end position="316"/>
    </location>
</feature>
<dbReference type="AlphaFoldDB" id="A0A1G8FCH2"/>
<feature type="transmembrane region" description="Helical" evidence="1">
    <location>
        <begin position="274"/>
        <end position="291"/>
    </location>
</feature>
<feature type="transmembrane region" description="Helical" evidence="1">
    <location>
        <begin position="199"/>
        <end position="220"/>
    </location>
</feature>
<sequence length="398" mass="47860">MIYLIVLIYLLLLSLAFDFLKAKGPKNFFYYSSMIILILIAGLRWKVGGDSLGYQERFEKLIYPIYQFGNIDFIKVGWEPGYVLINSICKTIVPEFWFFQLVQATFVQIILFQFFKRYTPYYFTAVLFYSVIYYFYFNMEILREIFTICIFVRFMFPALAKENYKKYYLLNVLLIFFHNSAIILLLFPFLSKFSLNKKGIIVLIVSMFLITTIFSIFPNIINIFAFSDGLSSKFVKYSRYSLSINGMIYNFIIFAVIPYYLIKLNEKYYNNLDFEKLIFPYFFIISIYIAYSGFGRFINYFGLFMLVFLVNTLYLIMHVNVFKKVRVVLILFLSFGTLYYKYQYYSISYDYILHDTTKFNMYYPYSSIFNKEDYYRFRTTIYTKSMSDSYNNSVKNKK</sequence>
<dbReference type="Proteomes" id="UP000198869">
    <property type="component" value="Unassembled WGS sequence"/>
</dbReference>
<feature type="transmembrane region" description="Helical" evidence="1">
    <location>
        <begin position="121"/>
        <end position="137"/>
    </location>
</feature>
<keyword evidence="3" id="KW-1185">Reference proteome</keyword>
<feature type="transmembrane region" description="Helical" evidence="1">
    <location>
        <begin position="325"/>
        <end position="342"/>
    </location>
</feature>
<organism evidence="2 3">
    <name type="scientific">Chryseobacterium taeanense</name>
    <dbReference type="NCBI Taxonomy" id="311334"/>
    <lineage>
        <taxon>Bacteria</taxon>
        <taxon>Pseudomonadati</taxon>
        <taxon>Bacteroidota</taxon>
        <taxon>Flavobacteriia</taxon>
        <taxon>Flavobacteriales</taxon>
        <taxon>Weeksellaceae</taxon>
        <taxon>Chryseobacterium group</taxon>
        <taxon>Chryseobacterium</taxon>
    </lineage>
</organism>
<feature type="transmembrane region" description="Helical" evidence="1">
    <location>
        <begin position="167"/>
        <end position="187"/>
    </location>
</feature>
<gene>
    <name evidence="2" type="ORF">SAMN05421846_10289</name>
</gene>
<evidence type="ECO:0000256" key="1">
    <source>
        <dbReference type="SAM" id="Phobius"/>
    </source>
</evidence>
<dbReference type="STRING" id="311334.SAMN05421846_10289"/>
<name>A0A1G8FCH2_9FLAO</name>